<dbReference type="GO" id="GO:0042720">
    <property type="term" value="C:mitochondrial inner membrane peptidase complex"/>
    <property type="evidence" value="ECO:0007669"/>
    <property type="project" value="InterPro"/>
</dbReference>
<evidence type="ECO:0000256" key="3">
    <source>
        <dbReference type="ARBA" id="ARBA00022692"/>
    </source>
</evidence>
<dbReference type="InterPro" id="IPR019533">
    <property type="entry name" value="Peptidase_S26"/>
</dbReference>
<dbReference type="GO" id="GO:0004252">
    <property type="term" value="F:serine-type endopeptidase activity"/>
    <property type="evidence" value="ECO:0007669"/>
    <property type="project" value="InterPro"/>
</dbReference>
<sequence>MAFSLIRARNSVEFTRVDGPSMRPFLNDRYNDTAKKDLCLTLKWRAQDTLQRGMIVVFRKPHKPEEYGIKRVIAMEGDVVYTKPPYADRTVRIPPEHIWVEGDGDRTLDRRVRWWEWEKQNGLTRLEDGGK</sequence>
<evidence type="ECO:0000256" key="2">
    <source>
        <dbReference type="ARBA" id="ARBA00022670"/>
    </source>
</evidence>
<proteinExistence type="predicted"/>
<name>A0AAD9HZM0_9PEZI</name>
<dbReference type="EMBL" id="JAQQPM010000001">
    <property type="protein sequence ID" value="KAK2067760.1"/>
    <property type="molecule type" value="Genomic_DNA"/>
</dbReference>
<evidence type="ECO:0000256" key="1">
    <source>
        <dbReference type="ARBA" id="ARBA00004167"/>
    </source>
</evidence>
<keyword evidence="4" id="KW-0378">Hydrolase</keyword>
<dbReference type="Pfam" id="PF10502">
    <property type="entry name" value="Peptidase_S26"/>
    <property type="match status" value="1"/>
</dbReference>
<evidence type="ECO:0000259" key="7">
    <source>
        <dbReference type="Pfam" id="PF10502"/>
    </source>
</evidence>
<keyword evidence="5" id="KW-1133">Transmembrane helix</keyword>
<dbReference type="GO" id="GO:0006627">
    <property type="term" value="P:protein processing involved in protein targeting to mitochondrion"/>
    <property type="evidence" value="ECO:0007669"/>
    <property type="project" value="InterPro"/>
</dbReference>
<dbReference type="Proteomes" id="UP001217918">
    <property type="component" value="Unassembled WGS sequence"/>
</dbReference>
<dbReference type="Gene3D" id="2.10.109.10">
    <property type="entry name" value="Umud Fragment, subunit A"/>
    <property type="match status" value="1"/>
</dbReference>
<keyword evidence="2" id="KW-0645">Protease</keyword>
<protein>
    <recommendedName>
        <fullName evidence="7">Peptidase S26 domain-containing protein</fullName>
    </recommendedName>
</protein>
<dbReference type="GO" id="GO:0006465">
    <property type="term" value="P:signal peptide processing"/>
    <property type="evidence" value="ECO:0007669"/>
    <property type="project" value="InterPro"/>
</dbReference>
<reference evidence="8" key="1">
    <citation type="journal article" date="2023" name="Mol. Plant Microbe Interact.">
        <title>Elucidating the Obligate Nature and Biological Capacity of an Invasive Fungal Corn Pathogen.</title>
        <authorList>
            <person name="MacCready J.S."/>
            <person name="Roggenkamp E.M."/>
            <person name="Gdanetz K."/>
            <person name="Chilvers M.I."/>
        </authorList>
    </citation>
    <scope>NUCLEOTIDE SEQUENCE</scope>
    <source>
        <strain evidence="8">PM02</strain>
    </source>
</reference>
<keyword evidence="3" id="KW-0812">Transmembrane</keyword>
<feature type="domain" description="Peptidase S26" evidence="7">
    <location>
        <begin position="12"/>
        <end position="82"/>
    </location>
</feature>
<gene>
    <name evidence="8" type="ORF">P8C59_001470</name>
</gene>
<dbReference type="SUPFAM" id="SSF51306">
    <property type="entry name" value="LexA/Signal peptidase"/>
    <property type="match status" value="1"/>
</dbReference>
<evidence type="ECO:0000256" key="5">
    <source>
        <dbReference type="ARBA" id="ARBA00022989"/>
    </source>
</evidence>
<evidence type="ECO:0000313" key="9">
    <source>
        <dbReference type="Proteomes" id="UP001217918"/>
    </source>
</evidence>
<dbReference type="CDD" id="cd06530">
    <property type="entry name" value="S26_SPase_I"/>
    <property type="match status" value="1"/>
</dbReference>
<dbReference type="AlphaFoldDB" id="A0AAD9HZM0"/>
<keyword evidence="9" id="KW-1185">Reference proteome</keyword>
<keyword evidence="6" id="KW-0472">Membrane</keyword>
<evidence type="ECO:0000256" key="6">
    <source>
        <dbReference type="ARBA" id="ARBA00023136"/>
    </source>
</evidence>
<dbReference type="InterPro" id="IPR036286">
    <property type="entry name" value="LexA/Signal_pep-like_sf"/>
</dbReference>
<dbReference type="InterPro" id="IPR037730">
    <property type="entry name" value="IMP2"/>
</dbReference>
<dbReference type="PANTHER" id="PTHR46041">
    <property type="entry name" value="MITOCHONDRIAL INNER MEMBRANE PROTEASE SUBUNIT 2"/>
    <property type="match status" value="1"/>
</dbReference>
<accession>A0AAD9HZM0</accession>
<comment type="caution">
    <text evidence="8">The sequence shown here is derived from an EMBL/GenBank/DDBJ whole genome shotgun (WGS) entry which is preliminary data.</text>
</comment>
<dbReference type="PANTHER" id="PTHR46041:SF2">
    <property type="entry name" value="MITOCHONDRIAL INNER MEMBRANE PROTEASE SUBUNIT 2"/>
    <property type="match status" value="1"/>
</dbReference>
<evidence type="ECO:0000256" key="4">
    <source>
        <dbReference type="ARBA" id="ARBA00022801"/>
    </source>
</evidence>
<organism evidence="8 9">
    <name type="scientific">Phyllachora maydis</name>
    <dbReference type="NCBI Taxonomy" id="1825666"/>
    <lineage>
        <taxon>Eukaryota</taxon>
        <taxon>Fungi</taxon>
        <taxon>Dikarya</taxon>
        <taxon>Ascomycota</taxon>
        <taxon>Pezizomycotina</taxon>
        <taxon>Sordariomycetes</taxon>
        <taxon>Sordariomycetidae</taxon>
        <taxon>Phyllachorales</taxon>
        <taxon>Phyllachoraceae</taxon>
        <taxon>Phyllachora</taxon>
    </lineage>
</organism>
<comment type="subcellular location">
    <subcellularLocation>
        <location evidence="1">Membrane</location>
        <topology evidence="1">Single-pass membrane protein</topology>
    </subcellularLocation>
</comment>
<evidence type="ECO:0000313" key="8">
    <source>
        <dbReference type="EMBL" id="KAK2067760.1"/>
    </source>
</evidence>